<protein>
    <submittedName>
        <fullName evidence="1">DUF3563 domain-containing protein</fullName>
    </submittedName>
</protein>
<name>A0A4Y8RNL6_9HYPH</name>
<organism evidence="1 2">
    <name type="scientific">Jiella endophytica</name>
    <dbReference type="NCBI Taxonomy" id="2558362"/>
    <lineage>
        <taxon>Bacteria</taxon>
        <taxon>Pseudomonadati</taxon>
        <taxon>Pseudomonadota</taxon>
        <taxon>Alphaproteobacteria</taxon>
        <taxon>Hyphomicrobiales</taxon>
        <taxon>Aurantimonadaceae</taxon>
        <taxon>Jiella</taxon>
    </lineage>
</organism>
<dbReference type="EMBL" id="SOZD01000002">
    <property type="protein sequence ID" value="TFF25179.1"/>
    <property type="molecule type" value="Genomic_DNA"/>
</dbReference>
<keyword evidence="2" id="KW-1185">Reference proteome</keyword>
<sequence>MKFTKKLRSILGSDSRQNRERNYLDQSVSLVDLERRQREIDSGLFRSPRNIY</sequence>
<evidence type="ECO:0000313" key="1">
    <source>
        <dbReference type="EMBL" id="TFF25179.1"/>
    </source>
</evidence>
<gene>
    <name evidence="1" type="ORF">E3C22_07305</name>
</gene>
<dbReference type="AlphaFoldDB" id="A0A4Y8RNL6"/>
<dbReference type="Proteomes" id="UP000298179">
    <property type="component" value="Unassembled WGS sequence"/>
</dbReference>
<comment type="caution">
    <text evidence="1">The sequence shown here is derived from an EMBL/GenBank/DDBJ whole genome shotgun (WGS) entry which is preliminary data.</text>
</comment>
<evidence type="ECO:0000313" key="2">
    <source>
        <dbReference type="Proteomes" id="UP000298179"/>
    </source>
</evidence>
<accession>A0A4Y8RNL6</accession>
<dbReference type="OrthoDB" id="8451584at2"/>
<dbReference type="InterPro" id="IPR021946">
    <property type="entry name" value="DUF3563"/>
</dbReference>
<proteinExistence type="predicted"/>
<dbReference type="RefSeq" id="WP_134761349.1">
    <property type="nucleotide sequence ID" value="NZ_SOZD01000002.1"/>
</dbReference>
<reference evidence="1 2" key="1">
    <citation type="submission" date="2019-03" db="EMBL/GenBank/DDBJ databases">
        <title>Jiella endophytica sp. nov., a novel endophytic bacterium isolated from root of Ficus microcarpa Linn. f.</title>
        <authorList>
            <person name="Tuo L."/>
        </authorList>
    </citation>
    <scope>NUCLEOTIDE SEQUENCE [LARGE SCALE GENOMIC DNA]</scope>
    <source>
        <strain evidence="1 2">CBS5Q-3</strain>
    </source>
</reference>
<dbReference type="Pfam" id="PF12086">
    <property type="entry name" value="DUF3563"/>
    <property type="match status" value="1"/>
</dbReference>